<comment type="caution">
    <text evidence="16">The sequence shown here is derived from an EMBL/GenBank/DDBJ whole genome shotgun (WGS) entry which is preliminary data.</text>
</comment>
<evidence type="ECO:0000259" key="15">
    <source>
        <dbReference type="PROSITE" id="PS51337"/>
    </source>
</evidence>
<keyword evidence="5 8" id="KW-0170">Cobalt</keyword>
<dbReference type="EC" id="2.1.1.13" evidence="7 8"/>
<keyword evidence="3 8" id="KW-0479">Metal-binding</keyword>
<feature type="domain" description="Pterin-binding" evidence="12">
    <location>
        <begin position="359"/>
        <end position="620"/>
    </location>
</feature>
<dbReference type="PIRSF" id="PIRSF000381">
    <property type="entry name" value="MetH"/>
    <property type="match status" value="1"/>
</dbReference>
<protein>
    <recommendedName>
        <fullName evidence="2 7">Methionine synthase</fullName>
        <ecNumber evidence="7 8">2.1.1.13</ecNumber>
    </recommendedName>
    <alternativeName>
        <fullName evidence="8">5-methyltetrahydrofolate--homocysteine methyltransferase</fullName>
    </alternativeName>
</protein>
<dbReference type="InterPro" id="IPR050554">
    <property type="entry name" value="Met_Synthase/Corrinoid"/>
</dbReference>
<dbReference type="NCBIfam" id="NF007024">
    <property type="entry name" value="PRK09490.1"/>
    <property type="match status" value="1"/>
</dbReference>
<feature type="domain" description="AdoMet activation" evidence="13">
    <location>
        <begin position="901"/>
        <end position="1232"/>
    </location>
</feature>
<evidence type="ECO:0000259" key="13">
    <source>
        <dbReference type="PROSITE" id="PS50974"/>
    </source>
</evidence>
<dbReference type="InterPro" id="IPR000489">
    <property type="entry name" value="Pterin-binding_dom"/>
</dbReference>
<evidence type="ECO:0000259" key="11">
    <source>
        <dbReference type="PROSITE" id="PS50970"/>
    </source>
</evidence>
<evidence type="ECO:0000259" key="14">
    <source>
        <dbReference type="PROSITE" id="PS51332"/>
    </source>
</evidence>
<gene>
    <name evidence="16" type="primary">metH</name>
    <name evidence="16" type="ORF">KXJ70_00165</name>
</gene>
<evidence type="ECO:0000256" key="1">
    <source>
        <dbReference type="ARBA" id="ARBA00001700"/>
    </source>
</evidence>
<comment type="function">
    <text evidence="6 8">Catalyzes the transfer of a methyl group from methyl-cobalamin to homocysteine, yielding enzyme-bound cob(I)alamin and methionine. Subsequently, remethylates the cofactor using methyltetrahydrofolate.</text>
</comment>
<proteinExistence type="predicted"/>
<dbReference type="PROSITE" id="PS50970">
    <property type="entry name" value="HCY"/>
    <property type="match status" value="1"/>
</dbReference>
<dbReference type="SMART" id="SM01018">
    <property type="entry name" value="B12-binding_2"/>
    <property type="match status" value="1"/>
</dbReference>
<dbReference type="InterPro" id="IPR003726">
    <property type="entry name" value="HCY_dom"/>
</dbReference>
<dbReference type="Pfam" id="PF00809">
    <property type="entry name" value="Pterin_bind"/>
    <property type="match status" value="1"/>
</dbReference>
<dbReference type="Pfam" id="PF02965">
    <property type="entry name" value="Met_synt_B12"/>
    <property type="match status" value="1"/>
</dbReference>
<evidence type="ECO:0000313" key="16">
    <source>
        <dbReference type="EMBL" id="MBW2939176.1"/>
    </source>
</evidence>
<dbReference type="RefSeq" id="WP_219041457.1">
    <property type="nucleotide sequence ID" value="NZ_JAHWDQ010000001.1"/>
</dbReference>
<reference evidence="16" key="1">
    <citation type="submission" date="2021-07" db="EMBL/GenBank/DDBJ databases">
        <title>Zhongshania sp. CAU 1632 isolated from seawater.</title>
        <authorList>
            <person name="Kim W."/>
        </authorList>
    </citation>
    <scope>NUCLEOTIDE SEQUENCE</scope>
    <source>
        <strain evidence="16">CAU 1632</strain>
    </source>
</reference>
<dbReference type="InterPro" id="IPR011822">
    <property type="entry name" value="MetH"/>
</dbReference>
<dbReference type="InterPro" id="IPR033706">
    <property type="entry name" value="Met_synthase_B12-bd"/>
</dbReference>
<dbReference type="PANTHER" id="PTHR45833:SF1">
    <property type="entry name" value="METHIONINE SYNTHASE"/>
    <property type="match status" value="1"/>
</dbReference>
<name>A0ABS6VN80_9GAMM</name>
<feature type="domain" description="Hcy-binding" evidence="11">
    <location>
        <begin position="8"/>
        <end position="328"/>
    </location>
</feature>
<dbReference type="CDD" id="cd00740">
    <property type="entry name" value="MeTr"/>
    <property type="match status" value="1"/>
</dbReference>
<keyword evidence="8" id="KW-0949">S-adenosyl-L-methionine</keyword>
<feature type="domain" description="B12-binding N-terminal" evidence="15">
    <location>
        <begin position="652"/>
        <end position="746"/>
    </location>
</feature>
<dbReference type="PROSITE" id="PS51332">
    <property type="entry name" value="B12_BINDING"/>
    <property type="match status" value="1"/>
</dbReference>
<feature type="binding site" evidence="9">
    <location>
        <position position="250"/>
    </location>
    <ligand>
        <name>Zn(2+)</name>
        <dbReference type="ChEBI" id="CHEBI:29105"/>
    </ligand>
</feature>
<comment type="cofactor">
    <cofactor evidence="8 9">
        <name>Zn(2+)</name>
        <dbReference type="ChEBI" id="CHEBI:29105"/>
    </cofactor>
</comment>
<dbReference type="InterPro" id="IPR006158">
    <property type="entry name" value="Cobalamin-bd"/>
</dbReference>
<dbReference type="NCBIfam" id="TIGR02082">
    <property type="entry name" value="metH"/>
    <property type="match status" value="1"/>
</dbReference>
<evidence type="ECO:0000256" key="6">
    <source>
        <dbReference type="ARBA" id="ARBA00025552"/>
    </source>
</evidence>
<keyword evidence="8 10" id="KW-0489">Methyltransferase</keyword>
<evidence type="ECO:0000256" key="5">
    <source>
        <dbReference type="ARBA" id="ARBA00023285"/>
    </source>
</evidence>
<evidence type="ECO:0000256" key="8">
    <source>
        <dbReference type="PIRNR" id="PIRNR000381"/>
    </source>
</evidence>
<comment type="pathway">
    <text evidence="8">Amino-acid biosynthesis; L-methionine biosynthesis via de novo pathway; L-methionine from L-homocysteine (MetH route): step 1/1.</text>
</comment>
<dbReference type="Proteomes" id="UP001166291">
    <property type="component" value="Unassembled WGS sequence"/>
</dbReference>
<comment type="catalytic activity">
    <reaction evidence="1 8">
        <text>(6S)-5-methyl-5,6,7,8-tetrahydrofolate + L-homocysteine = (6S)-5,6,7,8-tetrahydrofolate + L-methionine</text>
        <dbReference type="Rhea" id="RHEA:11172"/>
        <dbReference type="ChEBI" id="CHEBI:18608"/>
        <dbReference type="ChEBI" id="CHEBI:57453"/>
        <dbReference type="ChEBI" id="CHEBI:57844"/>
        <dbReference type="ChEBI" id="CHEBI:58199"/>
        <dbReference type="EC" id="2.1.1.13"/>
    </reaction>
</comment>
<sequence>MSQPTHRIAQLTQALKDRILIIDGAMGSLIQSYKLEEMDYRGSRFAEFHKDLKGNNDLLTLTRPDVIREIHQAYLDSGADVIETNTFNSTAVAQDDYELGEIAEELNRAGAALAREVCDAETAKNPDKPRFVAGVIGPTPRTASISPDVNDPGARNINFDQLVENYYAATRGLIDGGADILMIETVFDSLNAKAAVYAVLQYFEDSGKKLPIMISVTFPDTSGRTLSGQTPTAFWNSIAHAKPLIIGTNCGRRFSEIRPFVEELCEASDCYFSGHFNAGLPNEFGEYDETPEDMHGELKEFAQRGFLNLVGGCCGTTPAHIKAIGEAMDGIAPRPLPIREPICRLAGLEPFHIGPDSLFVNVGERCNVTGSAAFKRLILENDYDAALSVARQQVENGAQVIDINMDEGMLDAEKAIVTFLNLVAAEPDICRVPIMVDSSKWDVIEAGLKCIQGKPVVNSISLKEGEQEFRERARSCLKYGAAVVVMAFDEDGQADTFKRKSEICKRSYDILVDEIGFPPQDIIFDPNIFAVATGIDEHNNYAVDFIEATAYIKKELPYAMVSGGVSNVSFSFRGNNPVREAIHSVFLYHAIKAGMDMGIVNASQLAIYDDLPAELKDHVEDVILNRRSDSTERLLNIADKYKGDGSTAENKEDLSWRELPVNKRIEHALVKGISTYIEEDAEAARAAAVKPIDVIEGALMDGMNVVGDLFGDGKMFLPQVVKSARVMKQAVAYLNPYIEAGKEVGAKANGKVLMATVKGDVHDIGKNIVGVVLQCNNFEVIDLGVMVSCEKILETAKRENVDIIGLSGLITPSLDEMVHVASEMERLGFTIPLMIGGATTSKAHTAVKIEPRYKNDATVYVADASRSVAVATQLISQDLKAAFVAERKDEYERVRARRAGNQGKKRLHSYQAACDLAYQWDWANYTPPTPTFLGTRAFTDYPLEELRETIDWTPFFISWGLAGKYPKILDDETVGEAARNLFKDAQQMLDKIISEKLLQANGVIGFWPAKRSGSDDIAVFNPAGGKQLATLHHLRQQSQKPDDKPQMSLADYIAPEESGIADFVGGFAVTTGLGADELAAQYEKANDDYNSIMVKALADRLAESFAETLHRRVRKEFWHYAPDEELTNEQLIKESYQGIRPAPGYPACPDHTEKTTLFELLDATNETGIILTEHLAMHPAAAVSGFYYSHPQSRYFAVGRIAKDQVASIAKRKGMEMTAMERWLSPILDYDP</sequence>
<keyword evidence="8 9" id="KW-0862">Zinc</keyword>
<comment type="domain">
    <text evidence="8">Modular enzyme with four functionally distinct domains. The isolated Hcy-binding domain catalyzes methyl transfer from free methylcobalamin to homocysteine. The Hcy-binding domain in association with the pterin-binding domain catalyzes the methylation of cob(I)alamin by methyltetrahydrofolate and the methylation of homocysteine. The B12-binding domain binds the cofactor. The AdoMet activation domain binds S-adenosyl-L-methionine. Under aerobic conditions cob(I)alamin can be converted to inactive cob(II)alamin. Reductive methylation by S-adenosyl-L-methionine and flavodoxin regenerates methylcobalamin.</text>
</comment>
<keyword evidence="8" id="KW-0028">Amino-acid biosynthesis</keyword>
<dbReference type="Pfam" id="PF02310">
    <property type="entry name" value="B12-binding"/>
    <property type="match status" value="1"/>
</dbReference>
<accession>A0ABS6VN80</accession>
<evidence type="ECO:0000256" key="7">
    <source>
        <dbReference type="NCBIfam" id="TIGR02082"/>
    </source>
</evidence>
<feature type="domain" description="B12-binding" evidence="14">
    <location>
        <begin position="749"/>
        <end position="885"/>
    </location>
</feature>
<dbReference type="CDD" id="cd02069">
    <property type="entry name" value="methionine_synthase_B12_BD"/>
    <property type="match status" value="1"/>
</dbReference>
<keyword evidence="17" id="KW-1185">Reference proteome</keyword>
<dbReference type="PROSITE" id="PS50972">
    <property type="entry name" value="PTERIN_BINDING"/>
    <property type="match status" value="1"/>
</dbReference>
<evidence type="ECO:0000256" key="4">
    <source>
        <dbReference type="ARBA" id="ARBA00022737"/>
    </source>
</evidence>
<evidence type="ECO:0000256" key="9">
    <source>
        <dbReference type="PROSITE-ProRule" id="PRU00333"/>
    </source>
</evidence>
<dbReference type="PROSITE" id="PS50974">
    <property type="entry name" value="ADOMET_ACTIVATION"/>
    <property type="match status" value="1"/>
</dbReference>
<dbReference type="GO" id="GO:0032259">
    <property type="term" value="P:methylation"/>
    <property type="evidence" value="ECO:0007669"/>
    <property type="project" value="UniProtKB-KW"/>
</dbReference>
<evidence type="ECO:0000259" key="12">
    <source>
        <dbReference type="PROSITE" id="PS50972"/>
    </source>
</evidence>
<keyword evidence="8" id="KW-0486">Methionine biosynthesis</keyword>
<feature type="binding site" evidence="9">
    <location>
        <position position="313"/>
    </location>
    <ligand>
        <name>Zn(2+)</name>
        <dbReference type="ChEBI" id="CHEBI:29105"/>
    </ligand>
</feature>
<dbReference type="PANTHER" id="PTHR45833">
    <property type="entry name" value="METHIONINE SYNTHASE"/>
    <property type="match status" value="1"/>
</dbReference>
<dbReference type="GO" id="GO:0008705">
    <property type="term" value="F:methionine synthase activity"/>
    <property type="evidence" value="ECO:0007669"/>
    <property type="project" value="UniProtKB-EC"/>
</dbReference>
<keyword evidence="8 10" id="KW-0808">Transferase</keyword>
<dbReference type="Pfam" id="PF02574">
    <property type="entry name" value="S-methyl_trans"/>
    <property type="match status" value="1"/>
</dbReference>
<feature type="binding site" evidence="9">
    <location>
        <position position="314"/>
    </location>
    <ligand>
        <name>Zn(2+)</name>
        <dbReference type="ChEBI" id="CHEBI:29105"/>
    </ligand>
</feature>
<evidence type="ECO:0000256" key="2">
    <source>
        <dbReference type="ARBA" id="ARBA00013998"/>
    </source>
</evidence>
<dbReference type="InterPro" id="IPR003759">
    <property type="entry name" value="Cbl-bd_cap"/>
</dbReference>
<evidence type="ECO:0000313" key="17">
    <source>
        <dbReference type="Proteomes" id="UP001166291"/>
    </source>
</evidence>
<comment type="cofactor">
    <cofactor evidence="8">
        <name>methylcob(III)alamin</name>
        <dbReference type="ChEBI" id="CHEBI:28115"/>
    </cofactor>
</comment>
<organism evidence="16 17">
    <name type="scientific">Zhongshania aquimaris</name>
    <dbReference type="NCBI Taxonomy" id="2857107"/>
    <lineage>
        <taxon>Bacteria</taxon>
        <taxon>Pseudomonadati</taxon>
        <taxon>Pseudomonadota</taxon>
        <taxon>Gammaproteobacteria</taxon>
        <taxon>Cellvibrionales</taxon>
        <taxon>Spongiibacteraceae</taxon>
        <taxon>Zhongshania</taxon>
    </lineage>
</organism>
<dbReference type="EMBL" id="JAHWDQ010000001">
    <property type="protein sequence ID" value="MBW2939176.1"/>
    <property type="molecule type" value="Genomic_DNA"/>
</dbReference>
<keyword evidence="8" id="KW-0846">Cobalamin</keyword>
<dbReference type="Pfam" id="PF02607">
    <property type="entry name" value="B12-binding_2"/>
    <property type="match status" value="1"/>
</dbReference>
<evidence type="ECO:0000256" key="3">
    <source>
        <dbReference type="ARBA" id="ARBA00022723"/>
    </source>
</evidence>
<keyword evidence="4" id="KW-0677">Repeat</keyword>
<evidence type="ECO:0000256" key="10">
    <source>
        <dbReference type="PROSITE-ProRule" id="PRU00346"/>
    </source>
</evidence>
<dbReference type="InterPro" id="IPR004223">
    <property type="entry name" value="VitB12-dep_Met_synth_activ_dom"/>
</dbReference>
<dbReference type="PROSITE" id="PS51337">
    <property type="entry name" value="B12_BINDING_NTER"/>
    <property type="match status" value="1"/>
</dbReference>